<dbReference type="GO" id="GO:0016887">
    <property type="term" value="F:ATP hydrolysis activity"/>
    <property type="evidence" value="ECO:0007669"/>
    <property type="project" value="InterPro"/>
</dbReference>
<dbReference type="InterPro" id="IPR008250">
    <property type="entry name" value="ATPase_P-typ_transduc_dom_A_sf"/>
</dbReference>
<reference evidence="13 14" key="1">
    <citation type="submission" date="2016-08" db="EMBL/GenBank/DDBJ databases">
        <title>Complete genome sequence of Mycobacterium shinshuense, a subspecies of M. ulcerans.</title>
        <authorList>
            <person name="Yoshida M."/>
            <person name="Ogura Y."/>
            <person name="Hayashi T."/>
            <person name="Hoshino Y."/>
        </authorList>
    </citation>
    <scope>NUCLEOTIDE SEQUENCE [LARGE SCALE GENOMIC DNA]</scope>
    <source>
        <strain evidence="14">ATCC 33728</strain>
    </source>
</reference>
<feature type="domain" description="Cation-transporting P-type ATPase C-terminal" evidence="12">
    <location>
        <begin position="1310"/>
        <end position="1461"/>
    </location>
</feature>
<dbReference type="PANTHER" id="PTHR24093:SF513">
    <property type="entry name" value="CATION-TRANSPORTING ATPASE I-RELATED"/>
    <property type="match status" value="1"/>
</dbReference>
<feature type="domain" description="P-type ATPase A" evidence="11">
    <location>
        <begin position="763"/>
        <end position="867"/>
    </location>
</feature>
<comment type="subcellular location">
    <subcellularLocation>
        <location evidence="1">Cell membrane</location>
        <topology evidence="1">Multi-pass membrane protein</topology>
    </subcellularLocation>
</comment>
<dbReference type="GO" id="GO:0005388">
    <property type="term" value="F:P-type calcium transporter activity"/>
    <property type="evidence" value="ECO:0007669"/>
    <property type="project" value="TreeGrafter"/>
</dbReference>
<dbReference type="InterPro" id="IPR001757">
    <property type="entry name" value="P_typ_ATPase"/>
</dbReference>
<dbReference type="Gene3D" id="3.40.50.1000">
    <property type="entry name" value="HAD superfamily/HAD-like"/>
    <property type="match status" value="2"/>
</dbReference>
<evidence type="ECO:0000313" key="14">
    <source>
        <dbReference type="Proteomes" id="UP000218067"/>
    </source>
</evidence>
<evidence type="ECO:0000313" key="13">
    <source>
        <dbReference type="EMBL" id="BAV43252.1"/>
    </source>
</evidence>
<dbReference type="SUPFAM" id="SSF81665">
    <property type="entry name" value="Calcium ATPase, transmembrane domain M"/>
    <property type="match status" value="1"/>
</dbReference>
<evidence type="ECO:0000259" key="11">
    <source>
        <dbReference type="Pfam" id="PF00122"/>
    </source>
</evidence>
<dbReference type="InterPro" id="IPR006068">
    <property type="entry name" value="ATPase_P-typ_cation-transptr_C"/>
</dbReference>
<dbReference type="Pfam" id="PF00689">
    <property type="entry name" value="Cation_ATPase_C"/>
    <property type="match status" value="1"/>
</dbReference>
<gene>
    <name evidence="13" type="primary">ctpH</name>
    <name evidence="13" type="ORF">SHTP_4324</name>
</gene>
<keyword evidence="2" id="KW-1003">Cell membrane</keyword>
<evidence type="ECO:0000256" key="8">
    <source>
        <dbReference type="ARBA" id="ARBA00049360"/>
    </source>
</evidence>
<evidence type="ECO:0000256" key="2">
    <source>
        <dbReference type="ARBA" id="ARBA00022475"/>
    </source>
</evidence>
<dbReference type="SUPFAM" id="SSF56784">
    <property type="entry name" value="HAD-like"/>
    <property type="match status" value="1"/>
</dbReference>
<keyword evidence="7" id="KW-0472">Membrane</keyword>
<name>A0A1B4Y866_MYCUL</name>
<dbReference type="InterPro" id="IPR023214">
    <property type="entry name" value="HAD_sf"/>
</dbReference>
<feature type="compositionally biased region" description="Low complexity" evidence="9">
    <location>
        <begin position="1480"/>
        <end position="1497"/>
    </location>
</feature>
<evidence type="ECO:0000259" key="12">
    <source>
        <dbReference type="Pfam" id="PF00689"/>
    </source>
</evidence>
<dbReference type="InterPro" id="IPR059000">
    <property type="entry name" value="ATPase_P-type_domA"/>
</dbReference>
<dbReference type="PRINTS" id="PR00120">
    <property type="entry name" value="HATPASE"/>
</dbReference>
<sequence length="1537" mass="159665">MSIATSIKGALPLRALATGIQATSAMATASVMTTAAVAATLGRTTGSVTKACLEFGAAPLREGAKALSGELSPETLTRHCWRGAGRAWIEVRGLNDTPDGELTRMVREAMRTHPGIASVRINYPLSRVVVDIDAATLLPQLCRLVEDTEKRYRATQDTDRPTPAISLPGDSVVLVNRAVTVATNAAGLGLALTGRALRWPRVSITLLAGVVAVDYQPRLRSLLEDRIGGPATDTVMTLAVAAAETLTQAPASLSVGLAMQTLKAAEARAGELAWQHHEPELAQYAEQPATSAPYTAPRPAPARTAERNADRFAHIQTISAGLVGLATRNMDMAATAALVATPKASRTTPEAFAAALGQGLAQRHGVLPMRPDCLRRLDEVDAVVIDPRVLCTNKLRVARIRGADEDQLSAAWNRAQLLLERDDLSPGWHAVPENPDSTGVFEAEALFLPAHDPLASAVVAEAHRTGADLVSVDDDSLGELRPAFDDIRPLRHGSIDDALTDAVVALRQAGRTVALLPSQSRAISLADVALGVLPRTADAVPPWYADVLLPDLGAAWRIMHAIPAAKAARRRGIEISGGASALGALLMVPGVRGLGPGPVTTGAGAGLLSGYLLARKVVGARPPRPAAFHEWHAMSVEQVQKLLPPTDTSPQPGAPHSTLATRALSSGAHAAKRGAQLGAEPMQAIGQFLGAVRAELSDPLTPMLALGATASAVLGSPVDAVMVGSVLTGNSILAATQRLRAESRLNRLLALQIPPARKVVTGQDGQPGYVDVVAEQLRPGDVIEVRTHEVVPADARVIDETDVEVDESALTGESLSVTKQVEPTPGADLADRSCMLYAGTTVVAGTAVAVVTAVGADTQERRAADLVSGDLSNVGLQHQLSQLTNRAWPVSMTGGAVVTGLGLLRRQGLRQAVASGIAVTVAAVPEGMPLVATLAQQASARRLTHFGALVRIPRSVEALGRVDMVCFDKTETLSENRLRVAQVHPDPGFSDHDVLRCAVHAAPATNGGPQVHATDVAIVAAAPPELAAELDRSDAHLPFRSGRSFSASVSDTELSIKGAPEVVLAACGANGPSIDRQVAELAADGLRVIAVARRELSPQQARTVVDDPDAIADFCHDGLALVGFLGLSDTPRPTAAGLLAELSGHGLDVRLITGDHPITAAAIAEELGLRVSAKQIISGAQWDALSRKDQERAVAERVIFARMTPENKVQIVQTLERVGRVCAMVGDGSNDAAAIRAATVGIGVVAHGSDPASVAADMVLLDGRIESLLPSILEGRELWQRVQAAVSVLLGGNAGEVAFAIIGSAITGTSPLNTRQLLLVNMLTDALPAAALAVSKPRGQTDPNARGPDQQALWRAVGVRGTTTAAAATAAWMMAGVTGLPRRASTVGLVALVSAQLGQTLLDSHDWLVVLTALGSLAAMGTLISIPIVSQLLGCTPLDPVGWAQALGAAAAATAAMAVVDRVLDGRAQQPDPPAPPAPNTSTSPTPEPATAPAGRSPRARRATTAHKSPATAQSAPQQTTKLADRPGRRSSTYFRR</sequence>
<dbReference type="EMBL" id="AP017624">
    <property type="protein sequence ID" value="BAV43252.1"/>
    <property type="molecule type" value="Genomic_DNA"/>
</dbReference>
<dbReference type="Proteomes" id="UP000218067">
    <property type="component" value="Chromosome"/>
</dbReference>
<accession>A0A1B4Y866</accession>
<feature type="signal peptide" evidence="10">
    <location>
        <begin position="1"/>
        <end position="27"/>
    </location>
</feature>
<dbReference type="PRINTS" id="PR00119">
    <property type="entry name" value="CATATPASE"/>
</dbReference>
<feature type="chain" id="PRO_5038904840" evidence="10">
    <location>
        <begin position="28"/>
        <end position="1537"/>
    </location>
</feature>
<dbReference type="SUPFAM" id="SSF81653">
    <property type="entry name" value="Calcium ATPase, transduction domain A"/>
    <property type="match status" value="1"/>
</dbReference>
<dbReference type="PANTHER" id="PTHR24093">
    <property type="entry name" value="CATION TRANSPORTING ATPASE"/>
    <property type="match status" value="1"/>
</dbReference>
<feature type="region of interest" description="Disordered" evidence="9">
    <location>
        <begin position="1467"/>
        <end position="1537"/>
    </location>
</feature>
<dbReference type="Pfam" id="PF00122">
    <property type="entry name" value="E1-E2_ATPase"/>
    <property type="match status" value="1"/>
</dbReference>
<organism evidence="13 14">
    <name type="scientific">Mycobacterium ulcerans subsp. shinshuense</name>
    <dbReference type="NCBI Taxonomy" id="1124626"/>
    <lineage>
        <taxon>Bacteria</taxon>
        <taxon>Bacillati</taxon>
        <taxon>Actinomycetota</taxon>
        <taxon>Actinomycetes</taxon>
        <taxon>Mycobacteriales</taxon>
        <taxon>Mycobacteriaceae</taxon>
        <taxon>Mycobacterium</taxon>
        <taxon>Mycobacterium ulcerans group</taxon>
    </lineage>
</organism>
<keyword evidence="5" id="KW-0460">Magnesium</keyword>
<dbReference type="NCBIfam" id="TIGR01494">
    <property type="entry name" value="ATPase_P-type"/>
    <property type="match status" value="2"/>
</dbReference>
<evidence type="ECO:0000256" key="10">
    <source>
        <dbReference type="SAM" id="SignalP"/>
    </source>
</evidence>
<dbReference type="Gene3D" id="3.40.1110.10">
    <property type="entry name" value="Calcium-transporting ATPase, cytoplasmic domain N"/>
    <property type="match status" value="1"/>
</dbReference>
<dbReference type="GO" id="GO:0046872">
    <property type="term" value="F:metal ion binding"/>
    <property type="evidence" value="ECO:0007669"/>
    <property type="project" value="UniProtKB-KW"/>
</dbReference>
<dbReference type="Pfam" id="PF00702">
    <property type="entry name" value="Hydrolase"/>
    <property type="match status" value="1"/>
</dbReference>
<dbReference type="InterPro" id="IPR023298">
    <property type="entry name" value="ATPase_P-typ_TM_dom_sf"/>
</dbReference>
<protein>
    <submittedName>
        <fullName evidence="13">Metal cation transporting P-type ATPase</fullName>
    </submittedName>
</protein>
<evidence type="ECO:0000256" key="3">
    <source>
        <dbReference type="ARBA" id="ARBA00022692"/>
    </source>
</evidence>
<dbReference type="GO" id="GO:0005886">
    <property type="term" value="C:plasma membrane"/>
    <property type="evidence" value="ECO:0007669"/>
    <property type="project" value="UniProtKB-SubCell"/>
</dbReference>
<dbReference type="Gene3D" id="1.20.1110.10">
    <property type="entry name" value="Calcium-transporting ATPase, transmembrane domain"/>
    <property type="match status" value="2"/>
</dbReference>
<comment type="catalytic activity">
    <reaction evidence="8">
        <text>ATP + H2O = ADP + phosphate + H(+)</text>
        <dbReference type="Rhea" id="RHEA:13065"/>
        <dbReference type="ChEBI" id="CHEBI:15377"/>
        <dbReference type="ChEBI" id="CHEBI:15378"/>
        <dbReference type="ChEBI" id="CHEBI:30616"/>
        <dbReference type="ChEBI" id="CHEBI:43474"/>
        <dbReference type="ChEBI" id="CHEBI:456216"/>
    </reaction>
</comment>
<proteinExistence type="predicted"/>
<evidence type="ECO:0000256" key="4">
    <source>
        <dbReference type="ARBA" id="ARBA00022723"/>
    </source>
</evidence>
<feature type="compositionally biased region" description="Polar residues" evidence="9">
    <location>
        <begin position="1511"/>
        <end position="1522"/>
    </location>
</feature>
<dbReference type="Gene3D" id="2.70.150.10">
    <property type="entry name" value="Calcium-transporting ATPase, cytoplasmic transduction domain A"/>
    <property type="match status" value="1"/>
</dbReference>
<dbReference type="InterPro" id="IPR036412">
    <property type="entry name" value="HAD-like_sf"/>
</dbReference>
<evidence type="ECO:0000256" key="7">
    <source>
        <dbReference type="ARBA" id="ARBA00023136"/>
    </source>
</evidence>
<evidence type="ECO:0000256" key="9">
    <source>
        <dbReference type="SAM" id="MobiDB-lite"/>
    </source>
</evidence>
<evidence type="ECO:0000256" key="1">
    <source>
        <dbReference type="ARBA" id="ARBA00004651"/>
    </source>
</evidence>
<dbReference type="InterPro" id="IPR023299">
    <property type="entry name" value="ATPase_P-typ_cyto_dom_N"/>
</dbReference>
<keyword evidence="10" id="KW-0732">Signal</keyword>
<dbReference type="GO" id="GO:0005524">
    <property type="term" value="F:ATP binding"/>
    <property type="evidence" value="ECO:0007669"/>
    <property type="project" value="InterPro"/>
</dbReference>
<keyword evidence="3" id="KW-0812">Transmembrane</keyword>
<evidence type="ECO:0000256" key="6">
    <source>
        <dbReference type="ARBA" id="ARBA00022989"/>
    </source>
</evidence>
<keyword evidence="4" id="KW-0479">Metal-binding</keyword>
<keyword evidence="6" id="KW-1133">Transmembrane helix</keyword>
<evidence type="ECO:0000256" key="5">
    <source>
        <dbReference type="ARBA" id="ARBA00022842"/>
    </source>
</evidence>